<evidence type="ECO:0000313" key="2">
    <source>
        <dbReference type="Proteomes" id="UP001595952"/>
    </source>
</evidence>
<proteinExistence type="predicted"/>
<sequence>MARLQTPDGRALPVPLSALRIRGEVQELPGGLTAHPQALAAFTETIEQHLDRAREQAENDEGLSVEEQGELIHSVLLGQVIVLGLGAYAATPDQELLEVISDLSASLGTISPLGAVVADRLPAISTAAGLGWLTGVPLLPQEYAHAALRVLEQAGPPISPAAQARLVWAGYRRPALFKDPLHPSRALLKPPATLVASRFVRDQELHRLAQSPVEGERNAALLLLHVNGRDRLENAPLVDVLDTAQVLLLRLLRAHREAGRDDGTAEALSALHAQLHRELGAPQLAQARRDRRQPDGDVETSSWQARRLLRALRWERLREPTSAERQQQAVLWDALNALETDLAAGLTPEQDDELKVRLLLLGLRGLVTTSRAPGMNLPPMVQLAVQVSSLDPLWAWESTQTRGALGMTLADGLDRLTGCLTLSALTNTPFGAAHGRKIRQLTVQTAGHVFAAVRRTGLRLPEQTFLETYFARLGSLRALPLNAAELQTVQQAYLEVLRAVSEVVPDRLEDVREEPLQVAAPEPDPDRAALAPPPVPLARAHDEEGPPHVLAVRERLTGQRVVLLGSVPSPEHRAALMRAFKLRELDWISSEAYAHGTHAHARVTPDTALVILAIRWMGHAQSALREVARAQGVPYVMHPGGLSPSSVAWQIMQQVSVQLDERRLGEARQTDTDRGS</sequence>
<reference evidence="2" key="1">
    <citation type="journal article" date="2019" name="Int. J. Syst. Evol. Microbiol.">
        <title>The Global Catalogue of Microorganisms (GCM) 10K type strain sequencing project: providing services to taxonomists for standard genome sequencing and annotation.</title>
        <authorList>
            <consortium name="The Broad Institute Genomics Platform"/>
            <consortium name="The Broad Institute Genome Sequencing Center for Infectious Disease"/>
            <person name="Wu L."/>
            <person name="Ma J."/>
        </authorList>
    </citation>
    <scope>NUCLEOTIDE SEQUENCE [LARGE SCALE GENOMIC DNA]</scope>
    <source>
        <strain evidence="2">CCUG 55995</strain>
    </source>
</reference>
<name>A0ABV9IEZ3_9DEIO</name>
<accession>A0ABV9IEZ3</accession>
<keyword evidence="2" id="KW-1185">Reference proteome</keyword>
<dbReference type="RefSeq" id="WP_380063176.1">
    <property type="nucleotide sequence ID" value="NZ_JBHSEI010000015.1"/>
</dbReference>
<dbReference type="EMBL" id="JBHSEI010000015">
    <property type="protein sequence ID" value="MFC4640191.1"/>
    <property type="molecule type" value="Genomic_DNA"/>
</dbReference>
<comment type="caution">
    <text evidence="1">The sequence shown here is derived from an EMBL/GenBank/DDBJ whole genome shotgun (WGS) entry which is preliminary data.</text>
</comment>
<dbReference type="Proteomes" id="UP001595952">
    <property type="component" value="Unassembled WGS sequence"/>
</dbReference>
<gene>
    <name evidence="1" type="ORF">ACFO0D_17825</name>
</gene>
<evidence type="ECO:0000313" key="1">
    <source>
        <dbReference type="EMBL" id="MFC4640191.1"/>
    </source>
</evidence>
<evidence type="ECO:0008006" key="3">
    <source>
        <dbReference type="Google" id="ProtNLM"/>
    </source>
</evidence>
<organism evidence="1 2">
    <name type="scientific">Deinococcus hohokamensis</name>
    <dbReference type="NCBI Taxonomy" id="309883"/>
    <lineage>
        <taxon>Bacteria</taxon>
        <taxon>Thermotogati</taxon>
        <taxon>Deinococcota</taxon>
        <taxon>Deinococci</taxon>
        <taxon>Deinococcales</taxon>
        <taxon>Deinococcaceae</taxon>
        <taxon>Deinococcus</taxon>
    </lineage>
</organism>
<protein>
    <recommendedName>
        <fullName evidence="3">DUF2325 domain-containing protein</fullName>
    </recommendedName>
</protein>